<evidence type="ECO:0000313" key="1">
    <source>
        <dbReference type="EMBL" id="GAA0234953.1"/>
    </source>
</evidence>
<protein>
    <submittedName>
        <fullName evidence="1">Uncharacterized protein</fullName>
    </submittedName>
</protein>
<comment type="caution">
    <text evidence="1">The sequence shown here is derived from an EMBL/GenBank/DDBJ whole genome shotgun (WGS) entry which is preliminary data.</text>
</comment>
<dbReference type="RefSeq" id="WP_343935115.1">
    <property type="nucleotide sequence ID" value="NZ_BAAABU010000007.1"/>
</dbReference>
<proteinExistence type="predicted"/>
<name>A0ABP3DKF5_9PSEU</name>
<evidence type="ECO:0000313" key="2">
    <source>
        <dbReference type="Proteomes" id="UP001500416"/>
    </source>
</evidence>
<sequence>MSDGFRVDPDELAWYANRLAESADELAHVVSAVDGSVGDLGPQGITEAVDGLVAGWVDRLRAVGLADVAVSVREAGEAYRRADELP</sequence>
<gene>
    <name evidence="1" type="ORF">GCM10010492_37350</name>
</gene>
<organism evidence="1 2">
    <name type="scientific">Saccharothrix mutabilis subsp. mutabilis</name>
    <dbReference type="NCBI Taxonomy" id="66855"/>
    <lineage>
        <taxon>Bacteria</taxon>
        <taxon>Bacillati</taxon>
        <taxon>Actinomycetota</taxon>
        <taxon>Actinomycetes</taxon>
        <taxon>Pseudonocardiales</taxon>
        <taxon>Pseudonocardiaceae</taxon>
        <taxon>Saccharothrix</taxon>
    </lineage>
</organism>
<accession>A0ABP3DKF5</accession>
<dbReference type="EMBL" id="BAAABU010000007">
    <property type="protein sequence ID" value="GAA0234953.1"/>
    <property type="molecule type" value="Genomic_DNA"/>
</dbReference>
<dbReference type="Proteomes" id="UP001500416">
    <property type="component" value="Unassembled WGS sequence"/>
</dbReference>
<keyword evidence="2" id="KW-1185">Reference proteome</keyword>
<reference evidence="2" key="1">
    <citation type="journal article" date="2019" name="Int. J. Syst. Evol. Microbiol.">
        <title>The Global Catalogue of Microorganisms (GCM) 10K type strain sequencing project: providing services to taxonomists for standard genome sequencing and annotation.</title>
        <authorList>
            <consortium name="The Broad Institute Genomics Platform"/>
            <consortium name="The Broad Institute Genome Sequencing Center for Infectious Disease"/>
            <person name="Wu L."/>
            <person name="Ma J."/>
        </authorList>
    </citation>
    <scope>NUCLEOTIDE SEQUENCE [LARGE SCALE GENOMIC DNA]</scope>
    <source>
        <strain evidence="2">JCM 3380</strain>
    </source>
</reference>